<protein>
    <submittedName>
        <fullName evidence="13">ABC transporter</fullName>
    </submittedName>
</protein>
<evidence type="ECO:0000256" key="6">
    <source>
        <dbReference type="ARBA" id="ARBA00022840"/>
    </source>
</evidence>
<keyword evidence="6" id="KW-0067">ATP-binding</keyword>
<dbReference type="InterPro" id="IPR003439">
    <property type="entry name" value="ABC_transporter-like_ATP-bd"/>
</dbReference>
<dbReference type="SMART" id="SM00382">
    <property type="entry name" value="AAA"/>
    <property type="match status" value="1"/>
</dbReference>
<dbReference type="Pfam" id="PF06472">
    <property type="entry name" value="ABC_membrane_2"/>
    <property type="match status" value="1"/>
</dbReference>
<dbReference type="GO" id="GO:0042760">
    <property type="term" value="P:very long-chain fatty acid catabolic process"/>
    <property type="evidence" value="ECO:0007669"/>
    <property type="project" value="TreeGrafter"/>
</dbReference>
<proteinExistence type="inferred from homology"/>
<name>A0A3A2ZRT2_9EURO</name>
<dbReference type="Pfam" id="PF00005">
    <property type="entry name" value="ABC_tran"/>
    <property type="match status" value="1"/>
</dbReference>
<dbReference type="GO" id="GO:0007031">
    <property type="term" value="P:peroxisome organization"/>
    <property type="evidence" value="ECO:0007669"/>
    <property type="project" value="TreeGrafter"/>
</dbReference>
<dbReference type="AlphaFoldDB" id="A0A3A2ZRT2"/>
<evidence type="ECO:0000259" key="12">
    <source>
        <dbReference type="PROSITE" id="PS50929"/>
    </source>
</evidence>
<dbReference type="CDD" id="cd03223">
    <property type="entry name" value="ABCD_peroxisomal_ALDP"/>
    <property type="match status" value="1"/>
</dbReference>
<reference evidence="14" key="1">
    <citation type="submission" date="2017-02" db="EMBL/GenBank/DDBJ databases">
        <authorList>
            <person name="Tafer H."/>
            <person name="Lopandic K."/>
        </authorList>
    </citation>
    <scope>NUCLEOTIDE SEQUENCE [LARGE SCALE GENOMIC DNA]</scope>
    <source>
        <strain evidence="14">CBS 366.77</strain>
    </source>
</reference>
<dbReference type="InterPro" id="IPR050835">
    <property type="entry name" value="ABC_transporter_sub-D"/>
</dbReference>
<sequence length="847" mass="95535">MAAVQSTLQHSEDPLVTLYTYYANLLRSRFKRSSRTTKLAATVALLLSIIGSGYGGYNWFRERSFERARGRRFLRRNSGIKGKDGSRTIYVPYRDSMTSKVKIHPTKPTTFDAHRRLFLNPPASTRLRDGEASGQVPPPTVKPGLNLAFLHQFLSLGSIMVPRWSSKETGLLMSHAVFLMLRTYLSLLIARLDGEIVRDLVAGKGRAFIWGILKWCGIGTLASYTNAMIKFLQSKVSIAFRTRLTRYIHDLYLTENNNYYKLMNMDGGIGQGADQFITQDLTLFCSAAAALYSSMGKPLVDLFVFNYQLYRSLGPLALSGILTGYFSTAVVLRKVSPPFGKLKAVEGRKEGDFRGLHSRLLANAEEISFYGGADIERVFLMRSFKDLLRWMEGIYNLKIRYNILEDIILKYAWSAFGYLITSLPIFLPAWGGLGGAMELVDVPEAIGRERGRMKDFITNKRLMLSLADAGGRMMYSIKDISELAGYTSRVYSLVSTLHRVHANSYYFPRGSHPELYSLADVQGTIHNGFDGVRLEQVPIVAPSLYPLGGDELLESLSFIVHSGDHLLISGPNGIGKSAIARIVAGLWPVYRGLVSRPRRFGQDGIMFLPQRPYLSVGTLRDQVIYPHTAMDMRDVGETDEKLQRVLQDAHLGYLPSREGGWDARKEWKDVLSGGEKQRMGLARLFYHEPHYAFIDEGTSAVSSDVEGLLYERAKARGITLITISTRASLKKYHTYNLTLGLGTEGEHWQLEKIGTDKEKLGVEKELQELRNRLDKVDEWRQRREEIEKELSKVWAEDGEVAPPSYEEVEELDQQTEEQQVEEGQTEESTVETAERPQMVEPAEDDVD</sequence>
<keyword evidence="3" id="KW-0813">Transport</keyword>
<dbReference type="PANTHER" id="PTHR11384">
    <property type="entry name" value="ATP-BINDING CASSETTE, SUB-FAMILY D MEMBER"/>
    <property type="match status" value="1"/>
</dbReference>
<evidence type="ECO:0000256" key="2">
    <source>
        <dbReference type="ARBA" id="ARBA00008575"/>
    </source>
</evidence>
<dbReference type="EMBL" id="MVGC01000372">
    <property type="protein sequence ID" value="RJE19761.1"/>
    <property type="molecule type" value="Genomic_DNA"/>
</dbReference>
<evidence type="ECO:0000256" key="4">
    <source>
        <dbReference type="ARBA" id="ARBA00022692"/>
    </source>
</evidence>
<comment type="subcellular location">
    <subcellularLocation>
        <location evidence="1">Membrane</location>
        <topology evidence="1">Multi-pass membrane protein</topology>
    </subcellularLocation>
</comment>
<dbReference type="InterPro" id="IPR027417">
    <property type="entry name" value="P-loop_NTPase"/>
</dbReference>
<keyword evidence="7 10" id="KW-1133">Transmembrane helix</keyword>
<feature type="region of interest" description="Disordered" evidence="9">
    <location>
        <begin position="793"/>
        <end position="847"/>
    </location>
</feature>
<feature type="compositionally biased region" description="Acidic residues" evidence="9">
    <location>
        <begin position="806"/>
        <end position="829"/>
    </location>
</feature>
<dbReference type="STRING" id="2070753.A0A3A2ZRT2"/>
<evidence type="ECO:0000313" key="13">
    <source>
        <dbReference type="EMBL" id="RJE19761.1"/>
    </source>
</evidence>
<dbReference type="PROSITE" id="PS50893">
    <property type="entry name" value="ABC_TRANSPORTER_2"/>
    <property type="match status" value="1"/>
</dbReference>
<dbReference type="GO" id="GO:0140359">
    <property type="term" value="F:ABC-type transporter activity"/>
    <property type="evidence" value="ECO:0007669"/>
    <property type="project" value="InterPro"/>
</dbReference>
<dbReference type="GO" id="GO:0005324">
    <property type="term" value="F:long-chain fatty acid transmembrane transporter activity"/>
    <property type="evidence" value="ECO:0007669"/>
    <property type="project" value="TreeGrafter"/>
</dbReference>
<evidence type="ECO:0000313" key="14">
    <source>
        <dbReference type="Proteomes" id="UP000266188"/>
    </source>
</evidence>
<feature type="domain" description="ABC transporter" evidence="11">
    <location>
        <begin position="532"/>
        <end position="766"/>
    </location>
</feature>
<keyword evidence="5" id="KW-0547">Nucleotide-binding</keyword>
<evidence type="ECO:0000256" key="7">
    <source>
        <dbReference type="ARBA" id="ARBA00022989"/>
    </source>
</evidence>
<evidence type="ECO:0000256" key="3">
    <source>
        <dbReference type="ARBA" id="ARBA00022448"/>
    </source>
</evidence>
<dbReference type="SUPFAM" id="SSF52540">
    <property type="entry name" value="P-loop containing nucleoside triphosphate hydrolases"/>
    <property type="match status" value="1"/>
</dbReference>
<dbReference type="GO" id="GO:0015910">
    <property type="term" value="P:long-chain fatty acid import into peroxisome"/>
    <property type="evidence" value="ECO:0007669"/>
    <property type="project" value="TreeGrafter"/>
</dbReference>
<evidence type="ECO:0000259" key="11">
    <source>
        <dbReference type="PROSITE" id="PS50893"/>
    </source>
</evidence>
<dbReference type="InterPro" id="IPR003593">
    <property type="entry name" value="AAA+_ATPase"/>
</dbReference>
<keyword evidence="4 10" id="KW-0812">Transmembrane</keyword>
<dbReference type="InterPro" id="IPR017871">
    <property type="entry name" value="ABC_transporter-like_CS"/>
</dbReference>
<dbReference type="GO" id="GO:0005778">
    <property type="term" value="C:peroxisomal membrane"/>
    <property type="evidence" value="ECO:0007669"/>
    <property type="project" value="TreeGrafter"/>
</dbReference>
<evidence type="ECO:0000256" key="1">
    <source>
        <dbReference type="ARBA" id="ARBA00004141"/>
    </source>
</evidence>
<dbReference type="GO" id="GO:0006635">
    <property type="term" value="P:fatty acid beta-oxidation"/>
    <property type="evidence" value="ECO:0007669"/>
    <property type="project" value="TreeGrafter"/>
</dbReference>
<accession>A0A3A2ZRT2</accession>
<dbReference type="OrthoDB" id="422637at2759"/>
<keyword evidence="14" id="KW-1185">Reference proteome</keyword>
<comment type="similarity">
    <text evidence="2">Belongs to the ABC transporter superfamily. ABCD family. Peroxisomal fatty acyl CoA transporter (TC 3.A.1.203) subfamily.</text>
</comment>
<feature type="domain" description="ABC transmembrane type-1" evidence="12">
    <location>
        <begin position="176"/>
        <end position="408"/>
    </location>
</feature>
<evidence type="ECO:0000256" key="10">
    <source>
        <dbReference type="SAM" id="Phobius"/>
    </source>
</evidence>
<dbReference type="Proteomes" id="UP000266188">
    <property type="component" value="Unassembled WGS sequence"/>
</dbReference>
<dbReference type="GO" id="GO:0005524">
    <property type="term" value="F:ATP binding"/>
    <property type="evidence" value="ECO:0007669"/>
    <property type="project" value="UniProtKB-KW"/>
</dbReference>
<dbReference type="GO" id="GO:0016887">
    <property type="term" value="F:ATP hydrolysis activity"/>
    <property type="evidence" value="ECO:0007669"/>
    <property type="project" value="InterPro"/>
</dbReference>
<evidence type="ECO:0000256" key="9">
    <source>
        <dbReference type="SAM" id="MobiDB-lite"/>
    </source>
</evidence>
<keyword evidence="8 10" id="KW-0472">Membrane</keyword>
<dbReference type="PANTHER" id="PTHR11384:SF67">
    <property type="entry name" value="ATP-BINDING CASSETTE SUB-FAMILY D MEMBER 1"/>
    <property type="match status" value="1"/>
</dbReference>
<feature type="transmembrane region" description="Helical" evidence="10">
    <location>
        <begin position="39"/>
        <end position="60"/>
    </location>
</feature>
<dbReference type="PROSITE" id="PS00211">
    <property type="entry name" value="ABC_TRANSPORTER_1"/>
    <property type="match status" value="1"/>
</dbReference>
<dbReference type="InterPro" id="IPR011527">
    <property type="entry name" value="ABC1_TM_dom"/>
</dbReference>
<dbReference type="PROSITE" id="PS50929">
    <property type="entry name" value="ABC_TM1F"/>
    <property type="match status" value="1"/>
</dbReference>
<evidence type="ECO:0000256" key="5">
    <source>
        <dbReference type="ARBA" id="ARBA00022741"/>
    </source>
</evidence>
<gene>
    <name evidence="13" type="ORF">PHISCL_07898</name>
</gene>
<evidence type="ECO:0000256" key="8">
    <source>
        <dbReference type="ARBA" id="ARBA00023136"/>
    </source>
</evidence>
<dbReference type="Gene3D" id="3.40.50.300">
    <property type="entry name" value="P-loop containing nucleotide triphosphate hydrolases"/>
    <property type="match status" value="1"/>
</dbReference>
<comment type="caution">
    <text evidence="13">The sequence shown here is derived from an EMBL/GenBank/DDBJ whole genome shotgun (WGS) entry which is preliminary data.</text>
</comment>
<organism evidence="13 14">
    <name type="scientific">Aspergillus sclerotialis</name>
    <dbReference type="NCBI Taxonomy" id="2070753"/>
    <lineage>
        <taxon>Eukaryota</taxon>
        <taxon>Fungi</taxon>
        <taxon>Dikarya</taxon>
        <taxon>Ascomycota</taxon>
        <taxon>Pezizomycotina</taxon>
        <taxon>Eurotiomycetes</taxon>
        <taxon>Eurotiomycetidae</taxon>
        <taxon>Eurotiales</taxon>
        <taxon>Aspergillaceae</taxon>
        <taxon>Aspergillus</taxon>
        <taxon>Aspergillus subgen. Polypaecilum</taxon>
    </lineage>
</organism>